<evidence type="ECO:0000256" key="3">
    <source>
        <dbReference type="ARBA" id="ARBA00008663"/>
    </source>
</evidence>
<dbReference type="EC" id="2.7.1.40" evidence="4 14"/>
<dbReference type="STRING" id="106549.A0A540LB76"/>
<comment type="pathway">
    <text evidence="2 14">Carbohydrate degradation; glycolysis; pyruvate from D-glyceraldehyde 3-phosphate: step 5/5.</text>
</comment>
<evidence type="ECO:0000256" key="12">
    <source>
        <dbReference type="ARBA" id="ARBA00023317"/>
    </source>
</evidence>
<keyword evidence="5 14" id="KW-0808">Transferase</keyword>
<evidence type="ECO:0000256" key="1">
    <source>
        <dbReference type="ARBA" id="ARBA00001958"/>
    </source>
</evidence>
<dbReference type="PRINTS" id="PR01050">
    <property type="entry name" value="PYRUVTKNASE"/>
</dbReference>
<gene>
    <name evidence="17" type="ORF">C1H46_030691</name>
</gene>
<dbReference type="Gene3D" id="3.40.1380.20">
    <property type="entry name" value="Pyruvate kinase, C-terminal domain"/>
    <property type="match status" value="1"/>
</dbReference>
<dbReference type="GO" id="GO:0004743">
    <property type="term" value="F:pyruvate kinase activity"/>
    <property type="evidence" value="ECO:0007669"/>
    <property type="project" value="UniProtKB-EC"/>
</dbReference>
<comment type="catalytic activity">
    <reaction evidence="13 14">
        <text>pyruvate + ATP = phosphoenolpyruvate + ADP + H(+)</text>
        <dbReference type="Rhea" id="RHEA:18157"/>
        <dbReference type="ChEBI" id="CHEBI:15361"/>
        <dbReference type="ChEBI" id="CHEBI:15378"/>
        <dbReference type="ChEBI" id="CHEBI:30616"/>
        <dbReference type="ChEBI" id="CHEBI:58702"/>
        <dbReference type="ChEBI" id="CHEBI:456216"/>
        <dbReference type="EC" id="2.7.1.40"/>
    </reaction>
</comment>
<dbReference type="InterPro" id="IPR036918">
    <property type="entry name" value="Pyrv_Knase_C_sf"/>
</dbReference>
<dbReference type="InterPro" id="IPR001697">
    <property type="entry name" value="Pyr_Knase"/>
</dbReference>
<evidence type="ECO:0000259" key="16">
    <source>
        <dbReference type="Pfam" id="PF02887"/>
    </source>
</evidence>
<evidence type="ECO:0000256" key="2">
    <source>
        <dbReference type="ARBA" id="ARBA00004997"/>
    </source>
</evidence>
<evidence type="ECO:0000256" key="13">
    <source>
        <dbReference type="ARBA" id="ARBA00048152"/>
    </source>
</evidence>
<keyword evidence="12" id="KW-0670">Pyruvate</keyword>
<dbReference type="EMBL" id="VIEB01000666">
    <property type="protein sequence ID" value="TQD83734.1"/>
    <property type="molecule type" value="Genomic_DNA"/>
</dbReference>
<feature type="domain" description="Pyruvate kinase barrel" evidence="15">
    <location>
        <begin position="1"/>
        <end position="85"/>
    </location>
</feature>
<evidence type="ECO:0000256" key="8">
    <source>
        <dbReference type="ARBA" id="ARBA00022777"/>
    </source>
</evidence>
<accession>A0A540LB76</accession>
<keyword evidence="11 14" id="KW-0324">Glycolysis</keyword>
<dbReference type="Gene3D" id="3.20.20.60">
    <property type="entry name" value="Phosphoenolpyruvate-binding domains"/>
    <property type="match status" value="1"/>
</dbReference>
<evidence type="ECO:0000256" key="11">
    <source>
        <dbReference type="ARBA" id="ARBA00023152"/>
    </source>
</evidence>
<evidence type="ECO:0000313" key="18">
    <source>
        <dbReference type="Proteomes" id="UP000315295"/>
    </source>
</evidence>
<comment type="cofactor">
    <cofactor evidence="1">
        <name>K(+)</name>
        <dbReference type="ChEBI" id="CHEBI:29103"/>
    </cofactor>
</comment>
<evidence type="ECO:0000256" key="14">
    <source>
        <dbReference type="RuleBase" id="RU000504"/>
    </source>
</evidence>
<evidence type="ECO:0000256" key="5">
    <source>
        <dbReference type="ARBA" id="ARBA00022679"/>
    </source>
</evidence>
<dbReference type="GO" id="GO:0005524">
    <property type="term" value="F:ATP binding"/>
    <property type="evidence" value="ECO:0007669"/>
    <property type="project" value="UniProtKB-KW"/>
</dbReference>
<dbReference type="Pfam" id="PF00224">
    <property type="entry name" value="PK"/>
    <property type="match status" value="1"/>
</dbReference>
<dbReference type="InterPro" id="IPR015793">
    <property type="entry name" value="Pyrv_Knase_brl"/>
</dbReference>
<dbReference type="GO" id="GO:0000287">
    <property type="term" value="F:magnesium ion binding"/>
    <property type="evidence" value="ECO:0007669"/>
    <property type="project" value="InterPro"/>
</dbReference>
<protein>
    <recommendedName>
        <fullName evidence="4 14">Pyruvate kinase</fullName>
        <ecNumber evidence="4 14">2.7.1.40</ecNumber>
    </recommendedName>
</protein>
<dbReference type="InterPro" id="IPR015795">
    <property type="entry name" value="Pyrv_Knase_C"/>
</dbReference>
<evidence type="ECO:0000256" key="6">
    <source>
        <dbReference type="ARBA" id="ARBA00022723"/>
    </source>
</evidence>
<keyword evidence="9" id="KW-0067">ATP-binding</keyword>
<keyword evidence="8 14" id="KW-0418">Kinase</keyword>
<keyword evidence="18" id="KW-1185">Reference proteome</keyword>
<reference evidence="17 18" key="1">
    <citation type="journal article" date="2019" name="G3 (Bethesda)">
        <title>Sequencing of a Wild Apple (Malus baccata) Genome Unravels the Differences Between Cultivated and Wild Apple Species Regarding Disease Resistance and Cold Tolerance.</title>
        <authorList>
            <person name="Chen X."/>
        </authorList>
    </citation>
    <scope>NUCLEOTIDE SEQUENCE [LARGE SCALE GENOMIC DNA]</scope>
    <source>
        <strain evidence="18">cv. Shandingzi</strain>
        <tissue evidence="17">Leaves</tissue>
    </source>
</reference>
<dbReference type="PANTHER" id="PTHR11817">
    <property type="entry name" value="PYRUVATE KINASE"/>
    <property type="match status" value="1"/>
</dbReference>
<organism evidence="17 18">
    <name type="scientific">Malus baccata</name>
    <name type="common">Siberian crab apple</name>
    <name type="synonym">Pyrus baccata</name>
    <dbReference type="NCBI Taxonomy" id="106549"/>
    <lineage>
        <taxon>Eukaryota</taxon>
        <taxon>Viridiplantae</taxon>
        <taxon>Streptophyta</taxon>
        <taxon>Embryophyta</taxon>
        <taxon>Tracheophyta</taxon>
        <taxon>Spermatophyta</taxon>
        <taxon>Magnoliopsida</taxon>
        <taxon>eudicotyledons</taxon>
        <taxon>Gunneridae</taxon>
        <taxon>Pentapetalae</taxon>
        <taxon>rosids</taxon>
        <taxon>fabids</taxon>
        <taxon>Rosales</taxon>
        <taxon>Rosaceae</taxon>
        <taxon>Amygdaloideae</taxon>
        <taxon>Maleae</taxon>
        <taxon>Malus</taxon>
    </lineage>
</organism>
<dbReference type="InterPro" id="IPR015813">
    <property type="entry name" value="Pyrv/PenolPyrv_kinase-like_dom"/>
</dbReference>
<comment type="caution">
    <text evidence="17">The sequence shown here is derived from an EMBL/GenBank/DDBJ whole genome shotgun (WGS) entry which is preliminary data.</text>
</comment>
<name>A0A540LB76_MALBA</name>
<dbReference type="GO" id="GO:0016301">
    <property type="term" value="F:kinase activity"/>
    <property type="evidence" value="ECO:0007669"/>
    <property type="project" value="UniProtKB-KW"/>
</dbReference>
<dbReference type="Proteomes" id="UP000315295">
    <property type="component" value="Unassembled WGS sequence"/>
</dbReference>
<dbReference type="AlphaFoldDB" id="A0A540LB76"/>
<evidence type="ECO:0000259" key="15">
    <source>
        <dbReference type="Pfam" id="PF00224"/>
    </source>
</evidence>
<evidence type="ECO:0000256" key="9">
    <source>
        <dbReference type="ARBA" id="ARBA00022840"/>
    </source>
</evidence>
<proteinExistence type="inferred from homology"/>
<keyword evidence="6" id="KW-0479">Metal-binding</keyword>
<evidence type="ECO:0000313" key="17">
    <source>
        <dbReference type="EMBL" id="TQD83734.1"/>
    </source>
</evidence>
<dbReference type="GO" id="GO:0030955">
    <property type="term" value="F:potassium ion binding"/>
    <property type="evidence" value="ECO:0007669"/>
    <property type="project" value="InterPro"/>
</dbReference>
<evidence type="ECO:0000256" key="7">
    <source>
        <dbReference type="ARBA" id="ARBA00022741"/>
    </source>
</evidence>
<evidence type="ECO:0000256" key="4">
    <source>
        <dbReference type="ARBA" id="ARBA00012142"/>
    </source>
</evidence>
<dbReference type="SUPFAM" id="SSF52935">
    <property type="entry name" value="PK C-terminal domain-like"/>
    <property type="match status" value="1"/>
</dbReference>
<keyword evidence="7" id="KW-0547">Nucleotide-binding</keyword>
<sequence length="201" mass="21419">MVARGDLGMEIPIENIFLAQKLMIEKANRLGKPVVMATQMIESMIISPRPMCVEATDVANVVLDGTHSVMLSGETAVGAYPEIAVQTMAEISVAAEGSINYMQLLKTKMEVAPMPMSPLESLASSVVQMTNCIKAAMILVLLKGGSTAKLVAKYTPSIPILSVVVPEITTLFECSCSNAAPARHGLVYQLRHSAISQLSSL</sequence>
<dbReference type="SUPFAM" id="SSF51621">
    <property type="entry name" value="Phosphoenolpyruvate/pyruvate domain"/>
    <property type="match status" value="1"/>
</dbReference>
<dbReference type="InterPro" id="IPR040442">
    <property type="entry name" value="Pyrv_kinase-like_dom_sf"/>
</dbReference>
<evidence type="ECO:0000256" key="10">
    <source>
        <dbReference type="ARBA" id="ARBA00022842"/>
    </source>
</evidence>
<comment type="similarity">
    <text evidence="3 14">Belongs to the pyruvate kinase family.</text>
</comment>
<keyword evidence="10 14" id="KW-0460">Magnesium</keyword>
<dbReference type="Pfam" id="PF02887">
    <property type="entry name" value="PK_C"/>
    <property type="match status" value="1"/>
</dbReference>
<dbReference type="UniPathway" id="UPA00109">
    <property type="reaction ID" value="UER00188"/>
</dbReference>
<feature type="domain" description="Pyruvate kinase C-terminal" evidence="16">
    <location>
        <begin position="120"/>
        <end position="169"/>
    </location>
</feature>